<dbReference type="PANTHER" id="PTHR33376:SF4">
    <property type="entry name" value="SIALIC ACID-BINDING PERIPLASMIC PROTEIN SIAP"/>
    <property type="match status" value="1"/>
</dbReference>
<proteinExistence type="predicted"/>
<evidence type="ECO:0000313" key="3">
    <source>
        <dbReference type="EMBL" id="MBJ3775092.1"/>
    </source>
</evidence>
<name>A0A934MCB4_9HYPH</name>
<dbReference type="InterPro" id="IPR018389">
    <property type="entry name" value="DctP_fam"/>
</dbReference>
<reference evidence="3" key="1">
    <citation type="submission" date="2020-12" db="EMBL/GenBank/DDBJ databases">
        <title>Bacterial taxonomy.</title>
        <authorList>
            <person name="Pan X."/>
        </authorList>
    </citation>
    <scope>NUCLEOTIDE SEQUENCE</scope>
    <source>
        <strain evidence="3">B2012</strain>
    </source>
</reference>
<organism evidence="3 4">
    <name type="scientific">Acuticoccus mangrovi</name>
    <dbReference type="NCBI Taxonomy" id="2796142"/>
    <lineage>
        <taxon>Bacteria</taxon>
        <taxon>Pseudomonadati</taxon>
        <taxon>Pseudomonadota</taxon>
        <taxon>Alphaproteobacteria</taxon>
        <taxon>Hyphomicrobiales</taxon>
        <taxon>Amorphaceae</taxon>
        <taxon>Acuticoccus</taxon>
    </lineage>
</organism>
<keyword evidence="4" id="KW-1185">Reference proteome</keyword>
<evidence type="ECO:0000256" key="2">
    <source>
        <dbReference type="SAM" id="SignalP"/>
    </source>
</evidence>
<dbReference type="GO" id="GO:0055085">
    <property type="term" value="P:transmembrane transport"/>
    <property type="evidence" value="ECO:0007669"/>
    <property type="project" value="InterPro"/>
</dbReference>
<dbReference type="Gene3D" id="3.40.190.170">
    <property type="entry name" value="Bacterial extracellular solute-binding protein, family 7"/>
    <property type="match status" value="1"/>
</dbReference>
<feature type="chain" id="PRO_5036690462" evidence="2">
    <location>
        <begin position="21"/>
        <end position="322"/>
    </location>
</feature>
<dbReference type="PANTHER" id="PTHR33376">
    <property type="match status" value="1"/>
</dbReference>
<dbReference type="RefSeq" id="WP_198880981.1">
    <property type="nucleotide sequence ID" value="NZ_JAEKJA010000003.1"/>
</dbReference>
<sequence length="322" mass="34880">MFTTRIALAAAALAVTCAMAEAETIRFSTAGPAPDFLAKSLESFATKVADADVGVEVEVYPGSSLFRQGTEVPAIQRGNLEMSTMTTFEIAAQLPEWGFLNRAYLFRDYDHMMSVMEGPVGDALKEAVADGMGIEILAVAYLGTREVNLREARDVSGPADLDGVKMRMPASPEWLLLGDTLGVEPTPMAMPEVYVALQTGAIDGQENPLTITNAAKFWEVTQQIVLTDHLVQPVFYAIGKDFWDGLSDEQKQAVATAAVAAADENNKGRRGDEMTVAATMKDKGLRVDEIDLTPFRDNADAIYADAPLAEPWNKEMMAEAMK</sequence>
<evidence type="ECO:0000256" key="1">
    <source>
        <dbReference type="ARBA" id="ARBA00022729"/>
    </source>
</evidence>
<accession>A0A934MCB4</accession>
<dbReference type="EMBL" id="JAEKJA010000003">
    <property type="protein sequence ID" value="MBJ3775092.1"/>
    <property type="molecule type" value="Genomic_DNA"/>
</dbReference>
<dbReference type="NCBIfam" id="NF037995">
    <property type="entry name" value="TRAP_S1"/>
    <property type="match status" value="1"/>
</dbReference>
<evidence type="ECO:0000313" key="4">
    <source>
        <dbReference type="Proteomes" id="UP000609531"/>
    </source>
</evidence>
<gene>
    <name evidence="3" type="primary">dctP</name>
    <name evidence="3" type="ORF">JCR33_05295</name>
</gene>
<comment type="caution">
    <text evidence="3">The sequence shown here is derived from an EMBL/GenBank/DDBJ whole genome shotgun (WGS) entry which is preliminary data.</text>
</comment>
<feature type="signal peptide" evidence="2">
    <location>
        <begin position="1"/>
        <end position="20"/>
    </location>
</feature>
<dbReference type="AlphaFoldDB" id="A0A934MCB4"/>
<dbReference type="Proteomes" id="UP000609531">
    <property type="component" value="Unassembled WGS sequence"/>
</dbReference>
<keyword evidence="1 2" id="KW-0732">Signal</keyword>
<dbReference type="InterPro" id="IPR038404">
    <property type="entry name" value="TRAP_DctP_sf"/>
</dbReference>
<dbReference type="Pfam" id="PF03480">
    <property type="entry name" value="DctP"/>
    <property type="match status" value="1"/>
</dbReference>
<protein>
    <submittedName>
        <fullName evidence="3">TRAP transporter substrate-binding protein DctP</fullName>
    </submittedName>
</protein>